<keyword evidence="2" id="KW-1185">Reference proteome</keyword>
<protein>
    <submittedName>
        <fullName evidence="1">Uncharacterized protein (DUF1800 family)</fullName>
    </submittedName>
</protein>
<dbReference type="RefSeq" id="WP_116040130.1">
    <property type="nucleotide sequence ID" value="NZ_QRDX01000003.1"/>
</dbReference>
<dbReference type="InterPro" id="IPR014917">
    <property type="entry name" value="DUF1800"/>
</dbReference>
<dbReference type="Proteomes" id="UP000256629">
    <property type="component" value="Unassembled WGS sequence"/>
</dbReference>
<proteinExistence type="predicted"/>
<dbReference type="OrthoDB" id="9772295at2"/>
<dbReference type="EMBL" id="QRDX01000003">
    <property type="protein sequence ID" value="RED48745.1"/>
    <property type="molecule type" value="Genomic_DNA"/>
</dbReference>
<reference evidence="1 2" key="1">
    <citation type="submission" date="2018-07" db="EMBL/GenBank/DDBJ databases">
        <title>Genomic Encyclopedia of Type Strains, Phase III (KMG-III): the genomes of soil and plant-associated and newly described type strains.</title>
        <authorList>
            <person name="Whitman W."/>
        </authorList>
    </citation>
    <scope>NUCLEOTIDE SEQUENCE [LARGE SCALE GENOMIC DNA]</scope>
    <source>
        <strain evidence="1 2">CECT 8487</strain>
    </source>
</reference>
<evidence type="ECO:0000313" key="1">
    <source>
        <dbReference type="EMBL" id="RED48745.1"/>
    </source>
</evidence>
<sequence length="459" mass="53793">MNQKYIQHLYRRLGFGIQPNDLHKLLKLKRKEVVNNLFKASKNITPLELDTSELKSLMGDSYITAKPNIQKIQKLSRLSTLKLNHAWIERLTSPKELIREKMTLFWANHFVCEDNNFIYTQNFQNTLRKHALGNFRDFVVAVSKQAAMTKYLNTKQNKKQKPNENFARELMELFTLGVGHYTEQDIKESAKAFTGYSHNMQGGFVFRRREHHEGQKTFFGKTGNFNGDDIIDIILEQRRCAEYICEKVYRYFVNDTLNKSHVQAMTDVFYKDYNIEKLMHFVCTSNWFYNEENIGTKIKSPIEFLVGIKTIVPVVFKNERQLLNLQRLMGQILLDPPNVAGWKGGQNWIDSNTITLRLKLPSLLLNNSYISNSRTGQVDNQIKEKKHFFKRNYGGRFNVESNWNYFNQQFINVNINELDSYILACNLSPVAQGYLNTLEKVSKQEYCVQLMSLPEYQMC</sequence>
<dbReference type="AlphaFoldDB" id="A0A3D9HH89"/>
<comment type="caution">
    <text evidence="1">The sequence shown here is derived from an EMBL/GenBank/DDBJ whole genome shotgun (WGS) entry which is preliminary data.</text>
</comment>
<gene>
    <name evidence="1" type="ORF">DFQ02_10375</name>
</gene>
<organism evidence="1 2">
    <name type="scientific">Seonamhaeicola aphaedonensis</name>
    <dbReference type="NCBI Taxonomy" id="1461338"/>
    <lineage>
        <taxon>Bacteria</taxon>
        <taxon>Pseudomonadati</taxon>
        <taxon>Bacteroidota</taxon>
        <taxon>Flavobacteriia</taxon>
        <taxon>Flavobacteriales</taxon>
        <taxon>Flavobacteriaceae</taxon>
    </lineage>
</organism>
<accession>A0A3D9HH89</accession>
<evidence type="ECO:0000313" key="2">
    <source>
        <dbReference type="Proteomes" id="UP000256629"/>
    </source>
</evidence>
<name>A0A3D9HH89_9FLAO</name>
<dbReference type="Pfam" id="PF08811">
    <property type="entry name" value="DUF1800"/>
    <property type="match status" value="1"/>
</dbReference>